<feature type="compositionally biased region" description="Acidic residues" evidence="8">
    <location>
        <begin position="518"/>
        <end position="527"/>
    </location>
</feature>
<dbReference type="Gene3D" id="1.25.10.10">
    <property type="entry name" value="Leucine-rich Repeat Variant"/>
    <property type="match status" value="1"/>
</dbReference>
<dbReference type="AlphaFoldDB" id="A0A5C3QW72"/>
<reference evidence="10 11" key="1">
    <citation type="journal article" date="2019" name="Nat. Ecol. Evol.">
        <title>Megaphylogeny resolves global patterns of mushroom evolution.</title>
        <authorList>
            <person name="Varga T."/>
            <person name="Krizsan K."/>
            <person name="Foldi C."/>
            <person name="Dima B."/>
            <person name="Sanchez-Garcia M."/>
            <person name="Sanchez-Ramirez S."/>
            <person name="Szollosi G.J."/>
            <person name="Szarkandi J.G."/>
            <person name="Papp V."/>
            <person name="Albert L."/>
            <person name="Andreopoulos W."/>
            <person name="Angelini C."/>
            <person name="Antonin V."/>
            <person name="Barry K.W."/>
            <person name="Bougher N.L."/>
            <person name="Buchanan P."/>
            <person name="Buyck B."/>
            <person name="Bense V."/>
            <person name="Catcheside P."/>
            <person name="Chovatia M."/>
            <person name="Cooper J."/>
            <person name="Damon W."/>
            <person name="Desjardin D."/>
            <person name="Finy P."/>
            <person name="Geml J."/>
            <person name="Haridas S."/>
            <person name="Hughes K."/>
            <person name="Justo A."/>
            <person name="Karasinski D."/>
            <person name="Kautmanova I."/>
            <person name="Kiss B."/>
            <person name="Kocsube S."/>
            <person name="Kotiranta H."/>
            <person name="LaButti K.M."/>
            <person name="Lechner B.E."/>
            <person name="Liimatainen K."/>
            <person name="Lipzen A."/>
            <person name="Lukacs Z."/>
            <person name="Mihaltcheva S."/>
            <person name="Morgado L.N."/>
            <person name="Niskanen T."/>
            <person name="Noordeloos M.E."/>
            <person name="Ohm R.A."/>
            <person name="Ortiz-Santana B."/>
            <person name="Ovrebo C."/>
            <person name="Racz N."/>
            <person name="Riley R."/>
            <person name="Savchenko A."/>
            <person name="Shiryaev A."/>
            <person name="Soop K."/>
            <person name="Spirin V."/>
            <person name="Szebenyi C."/>
            <person name="Tomsovsky M."/>
            <person name="Tulloss R.E."/>
            <person name="Uehling J."/>
            <person name="Grigoriev I.V."/>
            <person name="Vagvolgyi C."/>
            <person name="Papp T."/>
            <person name="Martin F.M."/>
            <person name="Miettinen O."/>
            <person name="Hibbett D.S."/>
            <person name="Nagy L.G."/>
        </authorList>
    </citation>
    <scope>NUCLEOTIDE SEQUENCE [LARGE SCALE GENOMIC DNA]</scope>
    <source>
        <strain evidence="10 11">CBS 309.79</strain>
    </source>
</reference>
<keyword evidence="7" id="KW-0131">Cell cycle</keyword>
<accession>A0A5C3QW72</accession>
<feature type="domain" description="Nuclear condensin complex subunit 3 C-terminal" evidence="9">
    <location>
        <begin position="566"/>
        <end position="799"/>
    </location>
</feature>
<feature type="compositionally biased region" description="Basic and acidic residues" evidence="8">
    <location>
        <begin position="528"/>
        <end position="558"/>
    </location>
</feature>
<keyword evidence="4" id="KW-0132">Cell division</keyword>
<dbReference type="GO" id="GO:0007076">
    <property type="term" value="P:mitotic chromosome condensation"/>
    <property type="evidence" value="ECO:0007669"/>
    <property type="project" value="InterPro"/>
</dbReference>
<name>A0A5C3QW72_9AGAR</name>
<dbReference type="InterPro" id="IPR011989">
    <property type="entry name" value="ARM-like"/>
</dbReference>
<evidence type="ECO:0000256" key="6">
    <source>
        <dbReference type="ARBA" id="ARBA00023067"/>
    </source>
</evidence>
<evidence type="ECO:0000256" key="5">
    <source>
        <dbReference type="ARBA" id="ARBA00022776"/>
    </source>
</evidence>
<evidence type="ECO:0000256" key="8">
    <source>
        <dbReference type="SAM" id="MobiDB-lite"/>
    </source>
</evidence>
<dbReference type="GO" id="GO:0000793">
    <property type="term" value="C:condensed chromosome"/>
    <property type="evidence" value="ECO:0007669"/>
    <property type="project" value="TreeGrafter"/>
</dbReference>
<feature type="region of interest" description="Disordered" evidence="8">
    <location>
        <begin position="518"/>
        <end position="558"/>
    </location>
</feature>
<keyword evidence="5" id="KW-0498">Mitosis</keyword>
<dbReference type="PANTHER" id="PTHR14418">
    <property type="entry name" value="CONDENSIN COMPLEX SUBUNIT 3-RELATED"/>
    <property type="match status" value="1"/>
</dbReference>
<dbReference type="PANTHER" id="PTHR14418:SF5">
    <property type="entry name" value="CONDENSIN COMPLEX SUBUNIT 3"/>
    <property type="match status" value="1"/>
</dbReference>
<dbReference type="GO" id="GO:0051301">
    <property type="term" value="P:cell division"/>
    <property type="evidence" value="ECO:0007669"/>
    <property type="project" value="UniProtKB-KW"/>
</dbReference>
<sequence>MPLDLSTIPDQFSHIFDQVQTTISNHRKNHVALYKLHKQASSVTTTGRNEQSVKLVGEKAFVEHFLFMMARAMAVKKGVSQADRVIRFGGSYAKFISDKAAEGEEEAIVSRFISRVLKWLLGAFQAKDKNVRFRALQLVSELIAHLGEIDEDAYALLRQGLFDRLKDKEPSVRALGVVALSKLVGSADPEESDEEDRLTLQTLLDCLSKDPAVEVRRSALVNTPLTRDTLHAIMDRAKDVDTLTRRLVYTRVLAEKLSHPKQLTIAQREQVVKEGLGDREPAVRLAAGKLITRWLDIFQAEQEDKLPWTGDDAGVMHGLVRLLRAFDPVGPGVDVAADALSAVFSTRPSVIDAIVFEDDYWEQLTAESAILARAFIQHCTDNKLTAALETAKLPVVTAVAFYTQRSHNKLLECAQAVDILPAHEDGDDDDDPKETELLQQETVLGELLRIAVTLDYGDELGRRKMFMVVREMIGQEVLPEPLVERCMDVLHELTPNERDLIIMVVELVVALRDDDEGDALEGLEPENDVSRSDMSRSQREPSMRKQKSRDEMTPEEAAHADSVDMRCLLICTTMLQRVEGALNEHTMLEGILADLVVPSVRRKEPVIRERGLACLALSCLLAKGLALNSFQLFLNQVQGSSTELRGKVLQALFDLLITYDSEFLARTADAAQQLVDFLLSTFEAETSDENQAIICVGLSKLLLSGVLPDGTDVLIALLIAYVNPSTHDNQGLRQCLSYFFPIYAYSSSYNQSRMRSTFTTVFDMVAQMYQDRGEDEVMITPYQLALQIIDWADPQKCADK</sequence>
<keyword evidence="6" id="KW-0226">DNA condensation</keyword>
<evidence type="ECO:0000313" key="10">
    <source>
        <dbReference type="EMBL" id="TFL04771.1"/>
    </source>
</evidence>
<proteinExistence type="inferred from homology"/>
<organism evidence="10 11">
    <name type="scientific">Pterulicium gracile</name>
    <dbReference type="NCBI Taxonomy" id="1884261"/>
    <lineage>
        <taxon>Eukaryota</taxon>
        <taxon>Fungi</taxon>
        <taxon>Dikarya</taxon>
        <taxon>Basidiomycota</taxon>
        <taxon>Agaricomycotina</taxon>
        <taxon>Agaricomycetes</taxon>
        <taxon>Agaricomycetidae</taxon>
        <taxon>Agaricales</taxon>
        <taxon>Pleurotineae</taxon>
        <taxon>Pterulaceae</taxon>
        <taxon>Pterulicium</taxon>
    </lineage>
</organism>
<dbReference type="InterPro" id="IPR025977">
    <property type="entry name" value="Cnd3_C"/>
</dbReference>
<evidence type="ECO:0000256" key="1">
    <source>
        <dbReference type="ARBA" id="ARBA00004286"/>
    </source>
</evidence>
<keyword evidence="3" id="KW-0158">Chromosome</keyword>
<gene>
    <name evidence="10" type="ORF">BDV98DRAFT_611150</name>
</gene>
<evidence type="ECO:0000259" key="9">
    <source>
        <dbReference type="Pfam" id="PF12719"/>
    </source>
</evidence>
<dbReference type="InterPro" id="IPR016024">
    <property type="entry name" value="ARM-type_fold"/>
</dbReference>
<dbReference type="STRING" id="1884261.A0A5C3QW72"/>
<evidence type="ECO:0000256" key="4">
    <source>
        <dbReference type="ARBA" id="ARBA00022618"/>
    </source>
</evidence>
<dbReference type="EMBL" id="ML178818">
    <property type="protein sequence ID" value="TFL04771.1"/>
    <property type="molecule type" value="Genomic_DNA"/>
</dbReference>
<dbReference type="GO" id="GO:0000796">
    <property type="term" value="C:condensin complex"/>
    <property type="evidence" value="ECO:0007669"/>
    <property type="project" value="InterPro"/>
</dbReference>
<evidence type="ECO:0000256" key="7">
    <source>
        <dbReference type="ARBA" id="ARBA00023306"/>
    </source>
</evidence>
<keyword evidence="11" id="KW-1185">Reference proteome</keyword>
<comment type="subcellular location">
    <subcellularLocation>
        <location evidence="1">Chromosome</location>
    </subcellularLocation>
</comment>
<dbReference type="OrthoDB" id="27187at2759"/>
<evidence type="ECO:0000256" key="3">
    <source>
        <dbReference type="ARBA" id="ARBA00022454"/>
    </source>
</evidence>
<dbReference type="Proteomes" id="UP000305067">
    <property type="component" value="Unassembled WGS sequence"/>
</dbReference>
<evidence type="ECO:0000256" key="2">
    <source>
        <dbReference type="ARBA" id="ARBA00006533"/>
    </source>
</evidence>
<protein>
    <submittedName>
        <fullName evidence="10">Nuclear condensing complex subunit</fullName>
    </submittedName>
</protein>
<dbReference type="Pfam" id="PF12719">
    <property type="entry name" value="Cnd3"/>
    <property type="match status" value="1"/>
</dbReference>
<comment type="similarity">
    <text evidence="2">Belongs to the CND3 (condensin subunit 3) family.</text>
</comment>
<dbReference type="InterPro" id="IPR027165">
    <property type="entry name" value="CND3"/>
</dbReference>
<dbReference type="SUPFAM" id="SSF48371">
    <property type="entry name" value="ARM repeat"/>
    <property type="match status" value="1"/>
</dbReference>
<evidence type="ECO:0000313" key="11">
    <source>
        <dbReference type="Proteomes" id="UP000305067"/>
    </source>
</evidence>